<keyword evidence="1" id="KW-0238">DNA-binding</keyword>
<dbReference type="EMBL" id="JBBKAR010000033">
    <property type="protein sequence ID" value="MEJ8304173.1"/>
    <property type="molecule type" value="Genomic_DNA"/>
</dbReference>
<protein>
    <submittedName>
        <fullName evidence="1">LacI family DNA-binding transcriptional regulator</fullName>
    </submittedName>
</protein>
<keyword evidence="2" id="KW-1185">Reference proteome</keyword>
<organism evidence="1 2">
    <name type="scientific">Saccharibacillus sacchari</name>
    <dbReference type="NCBI Taxonomy" id="456493"/>
    <lineage>
        <taxon>Bacteria</taxon>
        <taxon>Bacillati</taxon>
        <taxon>Bacillota</taxon>
        <taxon>Bacilli</taxon>
        <taxon>Bacillales</taxon>
        <taxon>Paenibacillaceae</taxon>
        <taxon>Saccharibacillus</taxon>
    </lineage>
</organism>
<accession>A0ACC6PBJ2</accession>
<sequence length="359" mass="40031">MQMRPVTVYDIAREANVSVATVSRVLNNTAPVKKETRERIVALMHKYQFQPNALARSLTRKETGMIGFILPDITNPFFPEVLSGFDYEARKLGYTYFLCDTISTNEENERLYDRQYERESQYLSLLMEKQVDGIVLIGGRVDLAKPDPALTRELEEVAKRVPVLLLNGNLPKTKLNRVSADQKFGAELAVQHLIELGHRDIAVIGGYAKMTNTQQRLAGFRSVMKEAGLPVRKEWILTEGFSVAKGQEYAARLLSGKRRPTAIFCMNDLLAIGALKAAHRAGISVPEELSIVGYDDIPQATYSIPELTTVSLMSQEIGRQAAKTLDKMIAGKKVPLFQSVMPELIVRETTAQANGKDSQ</sequence>
<evidence type="ECO:0000313" key="2">
    <source>
        <dbReference type="Proteomes" id="UP001380953"/>
    </source>
</evidence>
<evidence type="ECO:0000313" key="1">
    <source>
        <dbReference type="EMBL" id="MEJ8304173.1"/>
    </source>
</evidence>
<gene>
    <name evidence="1" type="ORF">WKI47_09740</name>
</gene>
<dbReference type="Proteomes" id="UP001380953">
    <property type="component" value="Unassembled WGS sequence"/>
</dbReference>
<reference evidence="1" key="1">
    <citation type="submission" date="2024-03" db="EMBL/GenBank/DDBJ databases">
        <title>Whole genome sequecning of epiphytes from Marcgravia umbellata leaves.</title>
        <authorList>
            <person name="Kumar G."/>
            <person name="Savka M.A."/>
        </authorList>
    </citation>
    <scope>NUCLEOTIDE SEQUENCE</scope>
    <source>
        <strain evidence="1">RIT_BL5</strain>
    </source>
</reference>
<comment type="caution">
    <text evidence="1">The sequence shown here is derived from an EMBL/GenBank/DDBJ whole genome shotgun (WGS) entry which is preliminary data.</text>
</comment>
<name>A0ACC6PBJ2_9BACL</name>
<proteinExistence type="predicted"/>